<keyword evidence="2 5" id="KW-0812">Transmembrane</keyword>
<feature type="transmembrane region" description="Helical" evidence="5">
    <location>
        <begin position="115"/>
        <end position="139"/>
    </location>
</feature>
<evidence type="ECO:0000313" key="6">
    <source>
        <dbReference type="EMBL" id="MCQ8241549.1"/>
    </source>
</evidence>
<sequence length="169" mass="18106">MTGLSFIAALAVRYLLVVLFFPFSALDKILNFNGAVGQAQEIVSSRPAATILLMAGLATEILMPLAILTGWWDRLAALVMAGYCMVTALLWKRFWQPGDFWSGGKSKGRELFWDFLKNFSLAGGFLVITLGTGSLQSFLDDPLSSSHPYRTATVGGAPVAPDASTGTAP</sequence>
<dbReference type="Proteomes" id="UP001524547">
    <property type="component" value="Unassembled WGS sequence"/>
</dbReference>
<evidence type="ECO:0000313" key="7">
    <source>
        <dbReference type="Proteomes" id="UP001524547"/>
    </source>
</evidence>
<keyword evidence="3 5" id="KW-1133">Transmembrane helix</keyword>
<dbReference type="InterPro" id="IPR032808">
    <property type="entry name" value="DoxX"/>
</dbReference>
<evidence type="ECO:0000256" key="5">
    <source>
        <dbReference type="SAM" id="Phobius"/>
    </source>
</evidence>
<comment type="caution">
    <text evidence="6">The sequence shown here is derived from an EMBL/GenBank/DDBJ whole genome shotgun (WGS) entry which is preliminary data.</text>
</comment>
<feature type="transmembrane region" description="Helical" evidence="5">
    <location>
        <begin position="75"/>
        <end position="94"/>
    </location>
</feature>
<proteinExistence type="predicted"/>
<gene>
    <name evidence="6" type="ORF">NFI88_11950</name>
</gene>
<reference evidence="6 7" key="1">
    <citation type="submission" date="2022-06" db="EMBL/GenBank/DDBJ databases">
        <title>Rhizosaccharibacter gen. nov. sp. nov. KSS12, endophytic bacteria isolated from sugarcane.</title>
        <authorList>
            <person name="Pitiwittayakul N."/>
        </authorList>
    </citation>
    <scope>NUCLEOTIDE SEQUENCE [LARGE SCALE GENOMIC DNA]</scope>
    <source>
        <strain evidence="6 7">KSS12</strain>
    </source>
</reference>
<feature type="transmembrane region" description="Helical" evidence="5">
    <location>
        <begin position="6"/>
        <end position="26"/>
    </location>
</feature>
<name>A0ABT1VYY2_9PROT</name>
<comment type="subcellular location">
    <subcellularLocation>
        <location evidence="1">Membrane</location>
        <topology evidence="1">Multi-pass membrane protein</topology>
    </subcellularLocation>
</comment>
<evidence type="ECO:0000256" key="1">
    <source>
        <dbReference type="ARBA" id="ARBA00004141"/>
    </source>
</evidence>
<evidence type="ECO:0000256" key="3">
    <source>
        <dbReference type="ARBA" id="ARBA00022989"/>
    </source>
</evidence>
<keyword evidence="4 5" id="KW-0472">Membrane</keyword>
<evidence type="ECO:0000256" key="2">
    <source>
        <dbReference type="ARBA" id="ARBA00022692"/>
    </source>
</evidence>
<feature type="transmembrane region" description="Helical" evidence="5">
    <location>
        <begin position="47"/>
        <end position="69"/>
    </location>
</feature>
<organism evidence="6 7">
    <name type="scientific">Rhizosaccharibacter radicis</name>
    <dbReference type="NCBI Taxonomy" id="2782605"/>
    <lineage>
        <taxon>Bacteria</taxon>
        <taxon>Pseudomonadati</taxon>
        <taxon>Pseudomonadota</taxon>
        <taxon>Alphaproteobacteria</taxon>
        <taxon>Acetobacterales</taxon>
        <taxon>Acetobacteraceae</taxon>
        <taxon>Rhizosaccharibacter</taxon>
    </lineage>
</organism>
<dbReference type="RefSeq" id="WP_422920297.1">
    <property type="nucleotide sequence ID" value="NZ_JAMZEJ010000007.1"/>
</dbReference>
<keyword evidence="7" id="KW-1185">Reference proteome</keyword>
<evidence type="ECO:0000256" key="4">
    <source>
        <dbReference type="ARBA" id="ARBA00023136"/>
    </source>
</evidence>
<dbReference type="EMBL" id="JAMZEJ010000007">
    <property type="protein sequence ID" value="MCQ8241549.1"/>
    <property type="molecule type" value="Genomic_DNA"/>
</dbReference>
<dbReference type="Pfam" id="PF07681">
    <property type="entry name" value="DoxX"/>
    <property type="match status" value="1"/>
</dbReference>
<protein>
    <submittedName>
        <fullName evidence="6">DoxX family protein</fullName>
    </submittedName>
</protein>
<accession>A0ABT1VYY2</accession>